<accession>A0A450ZXQ6</accession>
<dbReference type="AlphaFoldDB" id="A0A450ZXQ6"/>
<sequence>MRRARPIPFQSRRGALTCSKYLVMPDGEKLITAGESIYRAGYLSAAQPHPNSVAVPGIRVSAFPAGMTGVVNFQQVA</sequence>
<reference evidence="1" key="1">
    <citation type="submission" date="2019-02" db="EMBL/GenBank/DDBJ databases">
        <authorList>
            <person name="Gruber-Vodicka R. H."/>
            <person name="Seah K. B. B."/>
        </authorList>
    </citation>
    <scope>NUCLEOTIDE SEQUENCE</scope>
    <source>
        <strain evidence="1">BECK_BY1</strain>
    </source>
</reference>
<proteinExistence type="predicted"/>
<dbReference type="EMBL" id="CAADFX010000085">
    <property type="protein sequence ID" value="VFK58547.1"/>
    <property type="molecule type" value="Genomic_DNA"/>
</dbReference>
<name>A0A450ZXQ6_9GAMM</name>
<gene>
    <name evidence="1" type="ORF">BECKTUN1418D_GA0071000_10856</name>
</gene>
<evidence type="ECO:0000313" key="1">
    <source>
        <dbReference type="EMBL" id="VFK58547.1"/>
    </source>
</evidence>
<organism evidence="1">
    <name type="scientific">Candidatus Kentrum sp. TUN</name>
    <dbReference type="NCBI Taxonomy" id="2126343"/>
    <lineage>
        <taxon>Bacteria</taxon>
        <taxon>Pseudomonadati</taxon>
        <taxon>Pseudomonadota</taxon>
        <taxon>Gammaproteobacteria</taxon>
        <taxon>Candidatus Kentrum</taxon>
    </lineage>
</organism>
<protein>
    <submittedName>
        <fullName evidence="1">Uncharacterized protein</fullName>
    </submittedName>
</protein>